<dbReference type="Proteomes" id="UP000054097">
    <property type="component" value="Unassembled WGS sequence"/>
</dbReference>
<evidence type="ECO:0000313" key="1">
    <source>
        <dbReference type="EMBL" id="KIM26232.1"/>
    </source>
</evidence>
<dbReference type="PROSITE" id="PS51257">
    <property type="entry name" value="PROKAR_LIPOPROTEIN"/>
    <property type="match status" value="1"/>
</dbReference>
<keyword evidence="2" id="KW-1185">Reference proteome</keyword>
<dbReference type="EMBL" id="KN824307">
    <property type="protein sequence ID" value="KIM26232.1"/>
    <property type="molecule type" value="Genomic_DNA"/>
</dbReference>
<proteinExistence type="predicted"/>
<dbReference type="AlphaFoldDB" id="A0A0C2XAM4"/>
<name>A0A0C2XAM4_SERVB</name>
<protein>
    <submittedName>
        <fullName evidence="1">Uncharacterized protein</fullName>
    </submittedName>
</protein>
<sequence length="89" mass="9958">MMSRLVFVQDRPVLSCSYSMQISTMIPFGGSTASCRFDRLLGVRRDNPPCPFGLIKMQQMNLRDCHTCSKNRRLPYPSRPAVTDGGTAS</sequence>
<organism evidence="1 2">
    <name type="scientific">Serendipita vermifera MAFF 305830</name>
    <dbReference type="NCBI Taxonomy" id="933852"/>
    <lineage>
        <taxon>Eukaryota</taxon>
        <taxon>Fungi</taxon>
        <taxon>Dikarya</taxon>
        <taxon>Basidiomycota</taxon>
        <taxon>Agaricomycotina</taxon>
        <taxon>Agaricomycetes</taxon>
        <taxon>Sebacinales</taxon>
        <taxon>Serendipitaceae</taxon>
        <taxon>Serendipita</taxon>
    </lineage>
</organism>
<reference evidence="2" key="2">
    <citation type="submission" date="2015-01" db="EMBL/GenBank/DDBJ databases">
        <title>Evolutionary Origins and Diversification of the Mycorrhizal Mutualists.</title>
        <authorList>
            <consortium name="DOE Joint Genome Institute"/>
            <consortium name="Mycorrhizal Genomics Consortium"/>
            <person name="Kohler A."/>
            <person name="Kuo A."/>
            <person name="Nagy L.G."/>
            <person name="Floudas D."/>
            <person name="Copeland A."/>
            <person name="Barry K.W."/>
            <person name="Cichocki N."/>
            <person name="Veneault-Fourrey C."/>
            <person name="LaButti K."/>
            <person name="Lindquist E.A."/>
            <person name="Lipzen A."/>
            <person name="Lundell T."/>
            <person name="Morin E."/>
            <person name="Murat C."/>
            <person name="Riley R."/>
            <person name="Ohm R."/>
            <person name="Sun H."/>
            <person name="Tunlid A."/>
            <person name="Henrissat B."/>
            <person name="Grigoriev I.V."/>
            <person name="Hibbett D.S."/>
            <person name="Martin F."/>
        </authorList>
    </citation>
    <scope>NUCLEOTIDE SEQUENCE [LARGE SCALE GENOMIC DNA]</scope>
    <source>
        <strain evidence="2">MAFF 305830</strain>
    </source>
</reference>
<accession>A0A0C2XAM4</accession>
<evidence type="ECO:0000313" key="2">
    <source>
        <dbReference type="Proteomes" id="UP000054097"/>
    </source>
</evidence>
<dbReference type="HOGENOM" id="CLU_2456176_0_0_1"/>
<reference evidence="1 2" key="1">
    <citation type="submission" date="2014-04" db="EMBL/GenBank/DDBJ databases">
        <authorList>
            <consortium name="DOE Joint Genome Institute"/>
            <person name="Kuo A."/>
            <person name="Zuccaro A."/>
            <person name="Kohler A."/>
            <person name="Nagy L.G."/>
            <person name="Floudas D."/>
            <person name="Copeland A."/>
            <person name="Barry K.W."/>
            <person name="Cichocki N."/>
            <person name="Veneault-Fourrey C."/>
            <person name="LaButti K."/>
            <person name="Lindquist E.A."/>
            <person name="Lipzen A."/>
            <person name="Lundell T."/>
            <person name="Morin E."/>
            <person name="Murat C."/>
            <person name="Sun H."/>
            <person name="Tunlid A."/>
            <person name="Henrissat B."/>
            <person name="Grigoriev I.V."/>
            <person name="Hibbett D.S."/>
            <person name="Martin F."/>
            <person name="Nordberg H.P."/>
            <person name="Cantor M.N."/>
            <person name="Hua S.X."/>
        </authorList>
    </citation>
    <scope>NUCLEOTIDE SEQUENCE [LARGE SCALE GENOMIC DNA]</scope>
    <source>
        <strain evidence="1 2">MAFF 305830</strain>
    </source>
</reference>
<gene>
    <name evidence="1" type="ORF">M408DRAFT_194141</name>
</gene>